<feature type="domain" description="Integrase catalytic" evidence="1">
    <location>
        <begin position="805"/>
        <end position="1005"/>
    </location>
</feature>
<dbReference type="Pfam" id="PF05380">
    <property type="entry name" value="Peptidase_A17"/>
    <property type="match status" value="1"/>
</dbReference>
<dbReference type="InterPro" id="IPR000477">
    <property type="entry name" value="RT_dom"/>
</dbReference>
<dbReference type="Gene3D" id="3.30.70.270">
    <property type="match status" value="1"/>
</dbReference>
<dbReference type="EMBL" id="AP028912">
    <property type="protein sequence ID" value="BES93029.1"/>
    <property type="molecule type" value="Genomic_DNA"/>
</dbReference>
<dbReference type="InterPro" id="IPR012337">
    <property type="entry name" value="RNaseH-like_sf"/>
</dbReference>
<reference evidence="2 3" key="1">
    <citation type="submission" date="2023-09" db="EMBL/GenBank/DDBJ databases">
        <title>Nesidiocoris tenuis whole genome shotgun sequence.</title>
        <authorList>
            <person name="Shibata T."/>
            <person name="Shimoda M."/>
            <person name="Kobayashi T."/>
            <person name="Uehara T."/>
        </authorList>
    </citation>
    <scope>NUCLEOTIDE SEQUENCE [LARGE SCALE GENOMIC DNA]</scope>
    <source>
        <strain evidence="2 3">Japan</strain>
    </source>
</reference>
<organism evidence="2 3">
    <name type="scientific">Nesidiocoris tenuis</name>
    <dbReference type="NCBI Taxonomy" id="355587"/>
    <lineage>
        <taxon>Eukaryota</taxon>
        <taxon>Metazoa</taxon>
        <taxon>Ecdysozoa</taxon>
        <taxon>Arthropoda</taxon>
        <taxon>Hexapoda</taxon>
        <taxon>Insecta</taxon>
        <taxon>Pterygota</taxon>
        <taxon>Neoptera</taxon>
        <taxon>Paraneoptera</taxon>
        <taxon>Hemiptera</taxon>
        <taxon>Heteroptera</taxon>
        <taxon>Panheteroptera</taxon>
        <taxon>Cimicomorpha</taxon>
        <taxon>Miridae</taxon>
        <taxon>Dicyphina</taxon>
        <taxon>Nesidiocoris</taxon>
    </lineage>
</organism>
<dbReference type="InterPro" id="IPR036397">
    <property type="entry name" value="RNaseH_sf"/>
</dbReference>
<dbReference type="Pfam" id="PF00078">
    <property type="entry name" value="RVT_1"/>
    <property type="match status" value="1"/>
</dbReference>
<dbReference type="InterPro" id="IPR043128">
    <property type="entry name" value="Rev_trsase/Diguanyl_cyclase"/>
</dbReference>
<dbReference type="PANTHER" id="PTHR47331:SF1">
    <property type="entry name" value="GAG-LIKE PROTEIN"/>
    <property type="match status" value="1"/>
</dbReference>
<evidence type="ECO:0000313" key="2">
    <source>
        <dbReference type="EMBL" id="BES93029.1"/>
    </source>
</evidence>
<evidence type="ECO:0000259" key="1">
    <source>
        <dbReference type="PROSITE" id="PS50994"/>
    </source>
</evidence>
<dbReference type="Gene3D" id="3.10.10.10">
    <property type="entry name" value="HIV Type 1 Reverse Transcriptase, subunit A, domain 1"/>
    <property type="match status" value="1"/>
</dbReference>
<dbReference type="PANTHER" id="PTHR47331">
    <property type="entry name" value="PHD-TYPE DOMAIN-CONTAINING PROTEIN"/>
    <property type="match status" value="1"/>
</dbReference>
<gene>
    <name evidence="2" type="ORF">NTJ_05838</name>
</gene>
<protein>
    <submittedName>
        <fullName evidence="2">Retrotransposon protein</fullName>
    </submittedName>
</protein>
<keyword evidence="3" id="KW-1185">Reference proteome</keyword>
<proteinExistence type="predicted"/>
<accession>A0ABN7AP41</accession>
<dbReference type="Gene3D" id="3.30.420.10">
    <property type="entry name" value="Ribonuclease H-like superfamily/Ribonuclease H"/>
    <property type="match status" value="1"/>
</dbReference>
<dbReference type="InterPro" id="IPR001584">
    <property type="entry name" value="Integrase_cat-core"/>
</dbReference>
<dbReference type="PROSITE" id="PS50994">
    <property type="entry name" value="INTEGRASE"/>
    <property type="match status" value="1"/>
</dbReference>
<dbReference type="Pfam" id="PF17921">
    <property type="entry name" value="Integrase_H2C2"/>
    <property type="match status" value="1"/>
</dbReference>
<sequence>MFILSSHLSVQFSTYLYRVLPTDENSVENLLRKFWELEEVEVKIPPSPEDQWCEQHFSATIRRKSDGRYVASLPFKDGQRPVLESNRSVARSRLSRLENRFARDPAHFALYSRNLSDYLSQGHMVESTTEAPYLLTHHGVTKESTTSPLRVVFNPSENSVSGKSLNDYLCTGPKLQSDIGNVTLAFRLQPVALSCDVQGMYRAIELIESDREFQHFLFRFSLNEPVREWELTTVTFGMTSSPYIAQRVLRQLIEDEGHRFPLGATVLSRSCYVDNIVCSTSSTEEALTLHHELTKLLAAGGFILRKWASSHAEVSEAFLEELKDRPRPVGDMNAIRLLGLEWDPQSDCFGYRVDVPSVEPTKRNILSQIARMYDINGYLSPVIFAMKRLLQDIWLAGLDWDCSLPATLLEHWSNIRSQLPCLNHLRIPRYIMGNPERRSVCLVGFSDASQVGMGASLYLRVWHSDGSVTCNLVKSKSKVAPLKTVSIPRLELCAAVMLSRLVRSVDFLFADFDIADIYLFSDSTTTLAWIQTPPYRLATFVANRVVEITNNSSPSNWRYVGTASNPADLASRGVLANDLVNSDLWWHGPQFLRDEPASWPSRDFHFIGAIPELRHCHLTTTSQELPPVINLMKRCSSFLQVQRVLIYVFRFATPREGLRTARPLSRPGSAEEFRRAITCCIRVTQNHFLADEIKHLQQGEECSAKYRGLTPFLSEDGLVMVGGRLENAPLPARSKHPYLIPYESPLATLICDHYHSFSLHGGPSIVQALIRRTFWIPSIRRLIRSRQFRCKICATFKAKPVQPQMAALPSSRFAIDRCFVNTAIDYAGPVFVKEARRRNCPSTKAYIAVLVCMATKAVHLELVSSLSAEACLAALDRFIGRRGLPETIFSDQGRNFIACARMIRENVPTEQQDVVLQHIGQKGIQWKFAPPYGPNFNGLAESHVKLTKHHLKRCLGSQIFTFEELCTLLIRIESILNSRPLCALTASPDDSFDFLTPGHFLTGAHLLTRPEPLLLDVPEPRLDRWQRVSKTFQSFWKQWKKQFLNTLMQREKWTSKAKNLAPGDLVLISDPHCSPLSWPLARVVRVCPGKDGVVRVAEVKTSTGLVTRPVNKLAILPSY</sequence>
<dbReference type="InterPro" id="IPR041588">
    <property type="entry name" value="Integrase_H2C2"/>
</dbReference>
<dbReference type="Proteomes" id="UP001307889">
    <property type="component" value="Chromosome 4"/>
</dbReference>
<name>A0ABN7AP41_9HEMI</name>
<dbReference type="InterPro" id="IPR043502">
    <property type="entry name" value="DNA/RNA_pol_sf"/>
</dbReference>
<dbReference type="InterPro" id="IPR040676">
    <property type="entry name" value="DUF5641"/>
</dbReference>
<dbReference type="SUPFAM" id="SSF53098">
    <property type="entry name" value="Ribonuclease H-like"/>
    <property type="match status" value="1"/>
</dbReference>
<dbReference type="Pfam" id="PF18701">
    <property type="entry name" value="DUF5641"/>
    <property type="match status" value="1"/>
</dbReference>
<dbReference type="SUPFAM" id="SSF56672">
    <property type="entry name" value="DNA/RNA polymerases"/>
    <property type="match status" value="1"/>
</dbReference>
<evidence type="ECO:0000313" key="3">
    <source>
        <dbReference type="Proteomes" id="UP001307889"/>
    </source>
</evidence>
<dbReference type="InterPro" id="IPR008042">
    <property type="entry name" value="Retrotrans_Pao"/>
</dbReference>